<dbReference type="Gene3D" id="1.10.10.1150">
    <property type="entry name" value="Coenzyme PQQ synthesis protein D (PqqD)"/>
    <property type="match status" value="1"/>
</dbReference>
<sequence>MDPAAIPTLPRGVRLHRDRVRDQWVLLAPERAVTLDAVAHAILSEVDGTHSLAEITETLAARYAAPPEQIAADAAAFLQALHARRFLDLSP</sequence>
<name>A0ABT2KLM8_9RHOB</name>
<reference evidence="6" key="1">
    <citation type="submission" date="2023-07" db="EMBL/GenBank/DDBJ databases">
        <title>Yangia mangrovi SAOS 153D genome.</title>
        <authorList>
            <person name="Verma A."/>
            <person name="Pal Y."/>
            <person name="Sundharam S."/>
            <person name="Bisht B."/>
            <person name="Srinivasan K."/>
        </authorList>
    </citation>
    <scope>NUCLEOTIDE SEQUENCE [LARGE SCALE GENOMIC DNA]</scope>
    <source>
        <strain evidence="6">SAOS 153D</strain>
    </source>
</reference>
<proteinExistence type="inferred from homology"/>
<dbReference type="Pfam" id="PF05402">
    <property type="entry name" value="PqqD"/>
    <property type="match status" value="1"/>
</dbReference>
<dbReference type="InterPro" id="IPR008792">
    <property type="entry name" value="PQQD"/>
</dbReference>
<dbReference type="InterPro" id="IPR041881">
    <property type="entry name" value="PqqD_sf"/>
</dbReference>
<evidence type="ECO:0000256" key="2">
    <source>
        <dbReference type="ARBA" id="ARBA00011741"/>
    </source>
</evidence>
<evidence type="ECO:0000313" key="6">
    <source>
        <dbReference type="Proteomes" id="UP000217448"/>
    </source>
</evidence>
<evidence type="ECO:0000256" key="3">
    <source>
        <dbReference type="ARBA" id="ARBA00022905"/>
    </source>
</evidence>
<organism evidence="5 6">
    <name type="scientific">Alloyangia mangrovi</name>
    <dbReference type="NCBI Taxonomy" id="1779329"/>
    <lineage>
        <taxon>Bacteria</taxon>
        <taxon>Pseudomonadati</taxon>
        <taxon>Pseudomonadota</taxon>
        <taxon>Alphaproteobacteria</taxon>
        <taxon>Rhodobacterales</taxon>
        <taxon>Roseobacteraceae</taxon>
        <taxon>Alloyangia</taxon>
    </lineage>
</organism>
<keyword evidence="3 4" id="KW-0884">PQQ biosynthesis</keyword>
<dbReference type="InterPro" id="IPR022479">
    <property type="entry name" value="PqqD_bac"/>
</dbReference>
<comment type="subunit">
    <text evidence="2 4">Monomer. Interacts with PqqE.</text>
</comment>
<gene>
    <name evidence="4 5" type="primary">pqqD</name>
    <name evidence="5" type="ORF">CLG85_012040</name>
</gene>
<keyword evidence="6" id="KW-1185">Reference proteome</keyword>
<comment type="pathway">
    <text evidence="1 4">Cofactor biosynthesis; pyrroloquinoline quinone biosynthesis.</text>
</comment>
<evidence type="ECO:0000256" key="4">
    <source>
        <dbReference type="HAMAP-Rule" id="MF_00655"/>
    </source>
</evidence>
<accession>A0ABT2KLM8</accession>
<comment type="caution">
    <text evidence="5">The sequence shown here is derived from an EMBL/GenBank/DDBJ whole genome shotgun (WGS) entry which is preliminary data.</text>
</comment>
<evidence type="ECO:0000313" key="5">
    <source>
        <dbReference type="EMBL" id="MCT4371006.1"/>
    </source>
</evidence>
<dbReference type="EMBL" id="NTHN02000019">
    <property type="protein sequence ID" value="MCT4371006.1"/>
    <property type="molecule type" value="Genomic_DNA"/>
</dbReference>
<evidence type="ECO:0000256" key="1">
    <source>
        <dbReference type="ARBA" id="ARBA00004886"/>
    </source>
</evidence>
<dbReference type="NCBIfam" id="TIGR03859">
    <property type="entry name" value="PQQ_PqqD"/>
    <property type="match status" value="1"/>
</dbReference>
<dbReference type="RefSeq" id="WP_260348977.1">
    <property type="nucleotide sequence ID" value="NZ_NTHN02000019.1"/>
</dbReference>
<protein>
    <recommendedName>
        <fullName evidence="4">PqqA binding protein</fullName>
    </recommendedName>
    <alternativeName>
        <fullName evidence="4">Coenzyme PQQ synthesis protein D</fullName>
    </alternativeName>
    <alternativeName>
        <fullName evidence="4">Pyrroloquinoline quinone biosynthesis protein D</fullName>
    </alternativeName>
</protein>
<dbReference type="Proteomes" id="UP000217448">
    <property type="component" value="Unassembled WGS sequence"/>
</dbReference>
<comment type="similarity">
    <text evidence="4">Belongs to the PqqD family.</text>
</comment>
<dbReference type="HAMAP" id="MF_00655">
    <property type="entry name" value="PQQ_syn_PqqD"/>
    <property type="match status" value="1"/>
</dbReference>
<comment type="function">
    <text evidence="4">Functions as a PqqA binding protein and presents PqqA to PqqE, in the pyrroloquinoline quinone (PQQ) biosynthetic pathway.</text>
</comment>